<keyword evidence="8 13" id="KW-0862">Zinc</keyword>
<feature type="short sequence motif" description="'KMSKS' region" evidence="13">
    <location>
        <begin position="270"/>
        <end position="274"/>
    </location>
</feature>
<evidence type="ECO:0000256" key="12">
    <source>
        <dbReference type="ARBA" id="ARBA00047398"/>
    </source>
</evidence>
<protein>
    <recommendedName>
        <fullName evidence="13">Cysteine--tRNA ligase</fullName>
        <ecNumber evidence="13">6.1.1.16</ecNumber>
    </recommendedName>
    <alternativeName>
        <fullName evidence="13">Cysteinyl-tRNA synthetase</fullName>
        <shortName evidence="13">CysRS</shortName>
    </alternativeName>
</protein>
<name>A0A239GYF5_9RHOB</name>
<evidence type="ECO:0000256" key="11">
    <source>
        <dbReference type="ARBA" id="ARBA00023146"/>
    </source>
</evidence>
<keyword evidence="11 13" id="KW-0030">Aminoacyl-tRNA synthetase</keyword>
<dbReference type="CDD" id="cd00672">
    <property type="entry name" value="CysRS_core"/>
    <property type="match status" value="1"/>
</dbReference>
<dbReference type="GO" id="GO:0005829">
    <property type="term" value="C:cytosol"/>
    <property type="evidence" value="ECO:0007669"/>
    <property type="project" value="TreeGrafter"/>
</dbReference>
<evidence type="ECO:0000256" key="6">
    <source>
        <dbReference type="ARBA" id="ARBA00022723"/>
    </source>
</evidence>
<keyword evidence="5 13" id="KW-0436">Ligase</keyword>
<dbReference type="EC" id="6.1.1.16" evidence="13"/>
<dbReference type="Pfam" id="PF09190">
    <property type="entry name" value="DALR_2"/>
    <property type="match status" value="1"/>
</dbReference>
<feature type="binding site" evidence="13">
    <location>
        <position position="241"/>
    </location>
    <ligand>
        <name>Zn(2+)</name>
        <dbReference type="ChEBI" id="CHEBI:29105"/>
    </ligand>
</feature>
<comment type="catalytic activity">
    <reaction evidence="12 13">
        <text>tRNA(Cys) + L-cysteine + ATP = L-cysteinyl-tRNA(Cys) + AMP + diphosphate</text>
        <dbReference type="Rhea" id="RHEA:17773"/>
        <dbReference type="Rhea" id="RHEA-COMP:9661"/>
        <dbReference type="Rhea" id="RHEA-COMP:9679"/>
        <dbReference type="ChEBI" id="CHEBI:30616"/>
        <dbReference type="ChEBI" id="CHEBI:33019"/>
        <dbReference type="ChEBI" id="CHEBI:35235"/>
        <dbReference type="ChEBI" id="CHEBI:78442"/>
        <dbReference type="ChEBI" id="CHEBI:78517"/>
        <dbReference type="ChEBI" id="CHEBI:456215"/>
        <dbReference type="EC" id="6.1.1.16"/>
    </reaction>
</comment>
<evidence type="ECO:0000313" key="16">
    <source>
        <dbReference type="Proteomes" id="UP000198426"/>
    </source>
</evidence>
<gene>
    <name evidence="13" type="primary">cysS</name>
    <name evidence="15" type="ORF">SAMN05421757_103168</name>
</gene>
<dbReference type="Proteomes" id="UP000198426">
    <property type="component" value="Unassembled WGS sequence"/>
</dbReference>
<evidence type="ECO:0000256" key="10">
    <source>
        <dbReference type="ARBA" id="ARBA00022917"/>
    </source>
</evidence>
<dbReference type="SUPFAM" id="SSF47323">
    <property type="entry name" value="Anticodon-binding domain of a subclass of class I aminoacyl-tRNA synthetases"/>
    <property type="match status" value="1"/>
</dbReference>
<evidence type="ECO:0000256" key="7">
    <source>
        <dbReference type="ARBA" id="ARBA00022741"/>
    </source>
</evidence>
<dbReference type="GO" id="GO:0008270">
    <property type="term" value="F:zinc ion binding"/>
    <property type="evidence" value="ECO:0007669"/>
    <property type="project" value="UniProtKB-UniRule"/>
</dbReference>
<dbReference type="GO" id="GO:0004817">
    <property type="term" value="F:cysteine-tRNA ligase activity"/>
    <property type="evidence" value="ECO:0007669"/>
    <property type="project" value="UniProtKB-UniRule"/>
</dbReference>
<evidence type="ECO:0000313" key="15">
    <source>
        <dbReference type="EMBL" id="SNS74236.1"/>
    </source>
</evidence>
<dbReference type="PANTHER" id="PTHR10890">
    <property type="entry name" value="CYSTEINYL-TRNA SYNTHETASE"/>
    <property type="match status" value="1"/>
</dbReference>
<dbReference type="GO" id="GO:0006423">
    <property type="term" value="P:cysteinyl-tRNA aminoacylation"/>
    <property type="evidence" value="ECO:0007669"/>
    <property type="project" value="UniProtKB-UniRule"/>
</dbReference>
<feature type="binding site" evidence="13">
    <location>
        <position position="237"/>
    </location>
    <ligand>
        <name>Zn(2+)</name>
        <dbReference type="ChEBI" id="CHEBI:29105"/>
    </ligand>
</feature>
<sequence>MAEIRLWNTRTRSKELLVPIDPENVRMYVCGPTVYDRAHMGNARPVIVFDVLYRLLRHVYGADHVTYVRNFTDVDDKIIRRAEESGRPIDAITEETIRWYHEDMGALGVLVPNEEPRATAYIGEMVAMIEDLIARGFAYAAEGHVLFAVDKYDEYGALSGRSVDDMIAGARVEVAPYKRNPMDFVLWKPSDMDQPGWESPWGRGRPGWHIECSAMSHALLGENFDIHGGGNDLMFPHHENEIAQSRCAHPGSDFAKVWMHNEMLQVEGKKMSKSLGNFFTVHDVLEQGIPGEVIRFVYLSTHYRKPMDWTAEKARKAESTLFGWAADIENVKQSAEVPEELIEYLADDLNTPGAISVLHKLSKDGRHSELKSSLLLLGLDLKLDRGSAKALEMIERGLQSRPLIEKLVGELAQARKNKDYARADALRDGMNAAGVSLSYGKDGDVTFKLESDFDMTKLEALS</sequence>
<dbReference type="InterPro" id="IPR015273">
    <property type="entry name" value="Cys-tRNA-synt_Ia_DALR"/>
</dbReference>
<accession>A0A239GYF5</accession>
<dbReference type="Gene3D" id="3.40.50.620">
    <property type="entry name" value="HUPs"/>
    <property type="match status" value="1"/>
</dbReference>
<keyword evidence="16" id="KW-1185">Reference proteome</keyword>
<dbReference type="OrthoDB" id="9815130at2"/>
<dbReference type="EMBL" id="FZOY01000003">
    <property type="protein sequence ID" value="SNS74236.1"/>
    <property type="molecule type" value="Genomic_DNA"/>
</dbReference>
<dbReference type="PRINTS" id="PR00983">
    <property type="entry name" value="TRNASYNTHCYS"/>
</dbReference>
<dbReference type="InterPro" id="IPR024909">
    <property type="entry name" value="Cys-tRNA/MSH_ligase"/>
</dbReference>
<keyword evidence="6 13" id="KW-0479">Metal-binding</keyword>
<evidence type="ECO:0000259" key="14">
    <source>
        <dbReference type="SMART" id="SM00840"/>
    </source>
</evidence>
<dbReference type="Gene3D" id="1.20.120.1910">
    <property type="entry name" value="Cysteine-tRNA ligase, C-terminal anti-codon recognition domain"/>
    <property type="match status" value="1"/>
</dbReference>
<evidence type="ECO:0000256" key="13">
    <source>
        <dbReference type="HAMAP-Rule" id="MF_00041"/>
    </source>
</evidence>
<keyword evidence="4 13" id="KW-0963">Cytoplasm</keyword>
<dbReference type="InterPro" id="IPR014729">
    <property type="entry name" value="Rossmann-like_a/b/a_fold"/>
</dbReference>
<feature type="domain" description="Cysteinyl-tRNA synthetase class Ia DALR" evidence="14">
    <location>
        <begin position="340"/>
        <end position="388"/>
    </location>
</feature>
<dbReference type="NCBIfam" id="TIGR00435">
    <property type="entry name" value="cysS"/>
    <property type="match status" value="1"/>
</dbReference>
<dbReference type="HAMAP" id="MF_00041">
    <property type="entry name" value="Cys_tRNA_synth"/>
    <property type="match status" value="1"/>
</dbReference>
<organism evidence="15 16">
    <name type="scientific">Tropicimonas sediminicola</name>
    <dbReference type="NCBI Taxonomy" id="1031541"/>
    <lineage>
        <taxon>Bacteria</taxon>
        <taxon>Pseudomonadati</taxon>
        <taxon>Pseudomonadota</taxon>
        <taxon>Alphaproteobacteria</taxon>
        <taxon>Rhodobacterales</taxon>
        <taxon>Roseobacteraceae</taxon>
        <taxon>Tropicimonas</taxon>
    </lineage>
</organism>
<evidence type="ECO:0000256" key="5">
    <source>
        <dbReference type="ARBA" id="ARBA00022598"/>
    </source>
</evidence>
<dbReference type="InterPro" id="IPR015803">
    <property type="entry name" value="Cys-tRNA-ligase"/>
</dbReference>
<evidence type="ECO:0000256" key="8">
    <source>
        <dbReference type="ARBA" id="ARBA00022833"/>
    </source>
</evidence>
<reference evidence="15 16" key="1">
    <citation type="submission" date="2017-06" db="EMBL/GenBank/DDBJ databases">
        <authorList>
            <person name="Kim H.J."/>
            <person name="Triplett B.A."/>
        </authorList>
    </citation>
    <scope>NUCLEOTIDE SEQUENCE [LARGE SCALE GENOMIC DNA]</scope>
    <source>
        <strain evidence="15 16">DSM 29339</strain>
    </source>
</reference>
<dbReference type="InterPro" id="IPR032678">
    <property type="entry name" value="tRNA-synt_1_cat_dom"/>
</dbReference>
<dbReference type="Pfam" id="PF01406">
    <property type="entry name" value="tRNA-synt_1e"/>
    <property type="match status" value="1"/>
</dbReference>
<evidence type="ECO:0000256" key="4">
    <source>
        <dbReference type="ARBA" id="ARBA00022490"/>
    </source>
</evidence>
<dbReference type="SMART" id="SM00840">
    <property type="entry name" value="DALR_2"/>
    <property type="match status" value="1"/>
</dbReference>
<dbReference type="SUPFAM" id="SSF52374">
    <property type="entry name" value="Nucleotidylyl transferase"/>
    <property type="match status" value="1"/>
</dbReference>
<feature type="binding site" evidence="13">
    <location>
        <position position="273"/>
    </location>
    <ligand>
        <name>ATP</name>
        <dbReference type="ChEBI" id="CHEBI:30616"/>
    </ligand>
</feature>
<dbReference type="InterPro" id="IPR009080">
    <property type="entry name" value="tRNAsynth_Ia_anticodon-bd"/>
</dbReference>
<evidence type="ECO:0000256" key="2">
    <source>
        <dbReference type="ARBA" id="ARBA00005594"/>
    </source>
</evidence>
<dbReference type="GO" id="GO:0005524">
    <property type="term" value="F:ATP binding"/>
    <property type="evidence" value="ECO:0007669"/>
    <property type="project" value="UniProtKB-UniRule"/>
</dbReference>
<dbReference type="RefSeq" id="WP_089232768.1">
    <property type="nucleotide sequence ID" value="NZ_FZOY01000003.1"/>
</dbReference>
<keyword evidence="7 13" id="KW-0547">Nucleotide-binding</keyword>
<dbReference type="FunFam" id="3.40.50.620:FF:000068">
    <property type="entry name" value="Cysteine--tRNA ligase"/>
    <property type="match status" value="1"/>
</dbReference>
<comment type="caution">
    <text evidence="13">Lacks conserved residue(s) required for the propagation of feature annotation.</text>
</comment>
<evidence type="ECO:0000256" key="3">
    <source>
        <dbReference type="ARBA" id="ARBA00011245"/>
    </source>
</evidence>
<keyword evidence="10 13" id="KW-0648">Protein biosynthesis</keyword>
<feature type="binding site" evidence="13">
    <location>
        <position position="30"/>
    </location>
    <ligand>
        <name>Zn(2+)</name>
        <dbReference type="ChEBI" id="CHEBI:29105"/>
    </ligand>
</feature>
<comment type="cofactor">
    <cofactor evidence="13">
        <name>Zn(2+)</name>
        <dbReference type="ChEBI" id="CHEBI:29105"/>
    </cofactor>
    <text evidence="13">Binds 1 zinc ion per subunit.</text>
</comment>
<keyword evidence="9 13" id="KW-0067">ATP-binding</keyword>
<dbReference type="AlphaFoldDB" id="A0A239GYF5"/>
<comment type="subunit">
    <text evidence="3 13">Monomer.</text>
</comment>
<proteinExistence type="inferred from homology"/>
<evidence type="ECO:0000256" key="9">
    <source>
        <dbReference type="ARBA" id="ARBA00022840"/>
    </source>
</evidence>
<comment type="subcellular location">
    <subcellularLocation>
        <location evidence="1 13">Cytoplasm</location>
    </subcellularLocation>
</comment>
<dbReference type="PANTHER" id="PTHR10890:SF3">
    <property type="entry name" value="CYSTEINE--TRNA LIGASE, CYTOPLASMIC"/>
    <property type="match status" value="1"/>
</dbReference>
<feature type="binding site" evidence="13">
    <location>
        <position position="212"/>
    </location>
    <ligand>
        <name>Zn(2+)</name>
        <dbReference type="ChEBI" id="CHEBI:29105"/>
    </ligand>
</feature>
<comment type="similarity">
    <text evidence="2 13">Belongs to the class-I aminoacyl-tRNA synthetase family.</text>
</comment>
<evidence type="ECO:0000256" key="1">
    <source>
        <dbReference type="ARBA" id="ARBA00004496"/>
    </source>
</evidence>